<name>A0A699S6G9_TANCI</name>
<sequence length="73" mass="7875">NGGQDNQIIRSEFEGLLQQERKTEHINGTNSFNNVSSPVSTVGPFFVNAASPSPINAAETPASTNAFEEHPFK</sequence>
<feature type="non-terminal residue" evidence="1">
    <location>
        <position position="1"/>
    </location>
</feature>
<dbReference type="EMBL" id="BKCJ011140072">
    <property type="protein sequence ID" value="GFC92897.1"/>
    <property type="molecule type" value="Genomic_DNA"/>
</dbReference>
<reference evidence="1" key="1">
    <citation type="journal article" date="2019" name="Sci. Rep.">
        <title>Draft genome of Tanacetum cinerariifolium, the natural source of mosquito coil.</title>
        <authorList>
            <person name="Yamashiro T."/>
            <person name="Shiraishi A."/>
            <person name="Satake H."/>
            <person name="Nakayama K."/>
        </authorList>
    </citation>
    <scope>NUCLEOTIDE SEQUENCE</scope>
</reference>
<comment type="caution">
    <text evidence="1">The sequence shown here is derived from an EMBL/GenBank/DDBJ whole genome shotgun (WGS) entry which is preliminary data.</text>
</comment>
<accession>A0A699S6G9</accession>
<dbReference type="AlphaFoldDB" id="A0A699S6G9"/>
<organism evidence="1">
    <name type="scientific">Tanacetum cinerariifolium</name>
    <name type="common">Dalmatian daisy</name>
    <name type="synonym">Chrysanthemum cinerariifolium</name>
    <dbReference type="NCBI Taxonomy" id="118510"/>
    <lineage>
        <taxon>Eukaryota</taxon>
        <taxon>Viridiplantae</taxon>
        <taxon>Streptophyta</taxon>
        <taxon>Embryophyta</taxon>
        <taxon>Tracheophyta</taxon>
        <taxon>Spermatophyta</taxon>
        <taxon>Magnoliopsida</taxon>
        <taxon>eudicotyledons</taxon>
        <taxon>Gunneridae</taxon>
        <taxon>Pentapetalae</taxon>
        <taxon>asterids</taxon>
        <taxon>campanulids</taxon>
        <taxon>Asterales</taxon>
        <taxon>Asteraceae</taxon>
        <taxon>Asteroideae</taxon>
        <taxon>Anthemideae</taxon>
        <taxon>Anthemidinae</taxon>
        <taxon>Tanacetum</taxon>
    </lineage>
</organism>
<proteinExistence type="predicted"/>
<evidence type="ECO:0000313" key="1">
    <source>
        <dbReference type="EMBL" id="GFC92897.1"/>
    </source>
</evidence>
<protein>
    <submittedName>
        <fullName evidence="1">Uncharacterized protein</fullName>
    </submittedName>
</protein>
<gene>
    <name evidence="1" type="ORF">Tci_864867</name>
</gene>